<sequence length="261" mass="28387">MNYYLGVDIGSTTTKIVLISDRGFDKTEIIDYGIQETGPDGNKTALGLINDILDKHGIRMEEIKSIVATGYGRVKVNFTDKTKTEISCHAKGVSFIFPNARTIIDIGGQDSKVIKVGKNGAVVDFVMNDKCAAGTGRFLEIMAEVLQEDLKNFGHIHNMVPDYVEITNICTVFAESEVITLITEGIEKEKIIKGLNYSVAKRALSLAKRVGIDKDIVMSGGVAKNKGVVQTLENLLGLNVYVPEEPQIMGALGAALFAREM</sequence>
<dbReference type="NCBIfam" id="TIGR00241">
    <property type="entry name" value="CoA_E_activ"/>
    <property type="match status" value="1"/>
</dbReference>
<dbReference type="GO" id="GO:0046872">
    <property type="term" value="F:metal ion binding"/>
    <property type="evidence" value="ECO:0007669"/>
    <property type="project" value="UniProtKB-KW"/>
</dbReference>
<evidence type="ECO:0000256" key="1">
    <source>
        <dbReference type="ARBA" id="ARBA00001966"/>
    </source>
</evidence>
<comment type="caution">
    <text evidence="6">The sequence shown here is derived from an EMBL/GenBank/DDBJ whole genome shotgun (WGS) entry which is preliminary data.</text>
</comment>
<dbReference type="PANTHER" id="PTHR32329">
    <property type="entry name" value="BIFUNCTIONAL PROTEIN [INCLUDES 2-HYDROXYACYL-COA DEHYDRATASE (N-TER) AND ITS ACTIVATOR DOMAIN (C_TERM)-RELATED"/>
    <property type="match status" value="1"/>
</dbReference>
<evidence type="ECO:0000256" key="4">
    <source>
        <dbReference type="ARBA" id="ARBA00023014"/>
    </source>
</evidence>
<accession>A0A7C3RHT9</accession>
<evidence type="ECO:0000256" key="2">
    <source>
        <dbReference type="ARBA" id="ARBA00022723"/>
    </source>
</evidence>
<dbReference type="CDD" id="cd24036">
    <property type="entry name" value="ASKHA_NBD_BcrAD_BadFG_HgdC_HadI"/>
    <property type="match status" value="1"/>
</dbReference>
<dbReference type="PANTHER" id="PTHR32329:SF2">
    <property type="entry name" value="BIFUNCTIONAL PROTEIN [INCLUDES 2-HYDROXYACYL-COA DEHYDRATASE (N-TER) AND ITS ACTIVATOR DOMAIN (C_TERM)"/>
    <property type="match status" value="1"/>
</dbReference>
<feature type="domain" description="ATPase BadF/BadG/BcrA/BcrD type" evidence="5">
    <location>
        <begin position="5"/>
        <end position="258"/>
    </location>
</feature>
<dbReference type="GO" id="GO:0051536">
    <property type="term" value="F:iron-sulfur cluster binding"/>
    <property type="evidence" value="ECO:0007669"/>
    <property type="project" value="UniProtKB-KW"/>
</dbReference>
<dbReference type="InterPro" id="IPR043129">
    <property type="entry name" value="ATPase_NBD"/>
</dbReference>
<proteinExistence type="predicted"/>
<evidence type="ECO:0000313" key="6">
    <source>
        <dbReference type="EMBL" id="HFX13198.1"/>
    </source>
</evidence>
<evidence type="ECO:0000259" key="5">
    <source>
        <dbReference type="Pfam" id="PF01869"/>
    </source>
</evidence>
<keyword evidence="2" id="KW-0479">Metal-binding</keyword>
<organism evidence="6">
    <name type="scientific">Dictyoglomus thermophilum</name>
    <dbReference type="NCBI Taxonomy" id="14"/>
    <lineage>
        <taxon>Bacteria</taxon>
        <taxon>Pseudomonadati</taxon>
        <taxon>Dictyoglomota</taxon>
        <taxon>Dictyoglomia</taxon>
        <taxon>Dictyoglomales</taxon>
        <taxon>Dictyoglomaceae</taxon>
        <taxon>Dictyoglomus</taxon>
    </lineage>
</organism>
<dbReference type="AlphaFoldDB" id="A0A7C3RHT9"/>
<name>A0A7C3RHT9_DICTH</name>
<keyword evidence="4" id="KW-0411">Iron-sulfur</keyword>
<dbReference type="InterPro" id="IPR008275">
    <property type="entry name" value="CoA_E_activase_dom"/>
</dbReference>
<dbReference type="EMBL" id="DTIN01000011">
    <property type="protein sequence ID" value="HFX13198.1"/>
    <property type="molecule type" value="Genomic_DNA"/>
</dbReference>
<gene>
    <name evidence="6" type="ORF">ENW00_03440</name>
</gene>
<protein>
    <submittedName>
        <fullName evidence="6">2-hydroxyglutaryl-CoA dehydratase</fullName>
    </submittedName>
</protein>
<dbReference type="InterPro" id="IPR002731">
    <property type="entry name" value="ATPase_BadF"/>
</dbReference>
<dbReference type="Pfam" id="PF01869">
    <property type="entry name" value="BcrAD_BadFG"/>
    <property type="match status" value="1"/>
</dbReference>
<comment type="cofactor">
    <cofactor evidence="1">
        <name>[4Fe-4S] cluster</name>
        <dbReference type="ChEBI" id="CHEBI:49883"/>
    </cofactor>
</comment>
<dbReference type="SUPFAM" id="SSF53067">
    <property type="entry name" value="Actin-like ATPase domain"/>
    <property type="match status" value="1"/>
</dbReference>
<reference evidence="6" key="1">
    <citation type="journal article" date="2020" name="mSystems">
        <title>Genome- and Community-Level Interaction Insights into Carbon Utilization and Element Cycling Functions of Hydrothermarchaeota in Hydrothermal Sediment.</title>
        <authorList>
            <person name="Zhou Z."/>
            <person name="Liu Y."/>
            <person name="Xu W."/>
            <person name="Pan J."/>
            <person name="Luo Z.H."/>
            <person name="Li M."/>
        </authorList>
    </citation>
    <scope>NUCLEOTIDE SEQUENCE [LARGE SCALE GENOMIC DNA]</scope>
    <source>
        <strain evidence="6">SpSt-81</strain>
    </source>
</reference>
<evidence type="ECO:0000256" key="3">
    <source>
        <dbReference type="ARBA" id="ARBA00023004"/>
    </source>
</evidence>
<dbReference type="InterPro" id="IPR051805">
    <property type="entry name" value="Dehydratase_Activator_Redct"/>
</dbReference>
<dbReference type="Gene3D" id="3.30.420.40">
    <property type="match status" value="2"/>
</dbReference>
<keyword evidence="3" id="KW-0408">Iron</keyword>